<feature type="compositionally biased region" description="Polar residues" evidence="1">
    <location>
        <begin position="110"/>
        <end position="126"/>
    </location>
</feature>
<feature type="region of interest" description="Disordered" evidence="1">
    <location>
        <begin position="110"/>
        <end position="129"/>
    </location>
</feature>
<feature type="region of interest" description="Disordered" evidence="1">
    <location>
        <begin position="167"/>
        <end position="235"/>
    </location>
</feature>
<gene>
    <name evidence="2" type="ORF">g.4521</name>
</gene>
<feature type="compositionally biased region" description="Polar residues" evidence="1">
    <location>
        <begin position="40"/>
        <end position="53"/>
    </location>
</feature>
<protein>
    <submittedName>
        <fullName evidence="2">Uncharacterized protein</fullName>
    </submittedName>
</protein>
<dbReference type="OrthoDB" id="6359887at2759"/>
<dbReference type="AlphaFoldDB" id="A0A1E1WUN8"/>
<sequence length="680" mass="76040">MHLQESQQAQPASTVRSTTEHKSLGESSQSPVKVAAESGTPVQDKTTENQEACIQNSSVVHRIEEQIANVDYQDNITTQKNEDSNCVNKAVLTLNQDSFAISPEVPKTDSITVKPGNSVSTQTTLGSPEHRPMYIQMSSSTSTAYMSPPELILPTFLTHGYHVNVDESSMGSKRDASVTLPAEMSTRKRESSAKQCAHAKQGKAKSSSSSPNSKSKQTSKKIKAPPNSLQSTSSLRNYDNLEQIWKKKINTTTSFSRTSKKCRKCEKRADPKTNVKTHCRKLRQNNVPYKGFSGSQMRRINSMAAYLSRNQTFSSKNARDSKRGKTDLNPVIKWYVDKLLKLNREGLKAVKVMNQDCSTVSTPGSSIVNVPNNIDENCQTMVEAAISLEQIKQSITKTVLNKCDHHVYRKHDSDGDSDTKRYNIARKYLTRQPRRKIVHKVKSLNISRSLLSNKTATWREAISNAQSVIPTSETSSSRNCKEDKNLSTLIRTKCRSKSSPSPRRSASEEIRRNDNLTDFNIFKDIVKINKVSEAGKKDKLGQNNEKRSDVFRITNSSQDDVVILTTDYDKNLQQQASIEPLNISTQTSRIIDDEINFMRLAEDKLQNMEKIADLTERCTQRLSNLAKVLEEVRKNKSLAYSQVSDSASDIDRASGINSDTQVPIATYEPVVEIKEKSTPG</sequence>
<dbReference type="EMBL" id="GDQN01000370">
    <property type="protein sequence ID" value="JAT90684.1"/>
    <property type="molecule type" value="Transcribed_RNA"/>
</dbReference>
<name>A0A1E1WUN8_PECGO</name>
<evidence type="ECO:0000313" key="2">
    <source>
        <dbReference type="EMBL" id="JAT90684.1"/>
    </source>
</evidence>
<accession>A0A1E1WUN8</accession>
<organism evidence="2">
    <name type="scientific">Pectinophora gossypiella</name>
    <name type="common">Cotton pink bollworm</name>
    <name type="synonym">Depressaria gossypiella</name>
    <dbReference type="NCBI Taxonomy" id="13191"/>
    <lineage>
        <taxon>Eukaryota</taxon>
        <taxon>Metazoa</taxon>
        <taxon>Ecdysozoa</taxon>
        <taxon>Arthropoda</taxon>
        <taxon>Hexapoda</taxon>
        <taxon>Insecta</taxon>
        <taxon>Pterygota</taxon>
        <taxon>Neoptera</taxon>
        <taxon>Endopterygota</taxon>
        <taxon>Lepidoptera</taxon>
        <taxon>Glossata</taxon>
        <taxon>Ditrysia</taxon>
        <taxon>Gelechioidea</taxon>
        <taxon>Gelechiidae</taxon>
        <taxon>Apatetrinae</taxon>
        <taxon>Pectinophora</taxon>
    </lineage>
</organism>
<feature type="compositionally biased region" description="Low complexity" evidence="1">
    <location>
        <begin position="204"/>
        <end position="216"/>
    </location>
</feature>
<feature type="non-terminal residue" evidence="2">
    <location>
        <position position="680"/>
    </location>
</feature>
<reference evidence="2" key="1">
    <citation type="submission" date="2015-09" db="EMBL/GenBank/DDBJ databases">
        <title>De novo assembly of Pectinophora gossypiella (Pink Bollworm) gut transcriptome.</title>
        <authorList>
            <person name="Tassone E.E."/>
        </authorList>
    </citation>
    <scope>NUCLEOTIDE SEQUENCE</scope>
</reference>
<feature type="compositionally biased region" description="Polar residues" evidence="1">
    <location>
        <begin position="1"/>
        <end position="17"/>
    </location>
</feature>
<feature type="region of interest" description="Disordered" evidence="1">
    <location>
        <begin position="1"/>
        <end position="53"/>
    </location>
</feature>
<evidence type="ECO:0000256" key="1">
    <source>
        <dbReference type="SAM" id="MobiDB-lite"/>
    </source>
</evidence>
<proteinExistence type="predicted"/>